<reference evidence="1 2" key="1">
    <citation type="journal article" date="2022" name="Allergy">
        <title>Genome assembly and annotation of Periplaneta americana reveal a comprehensive cockroach allergen profile.</title>
        <authorList>
            <person name="Wang L."/>
            <person name="Xiong Q."/>
            <person name="Saelim N."/>
            <person name="Wang L."/>
            <person name="Nong W."/>
            <person name="Wan A.T."/>
            <person name="Shi M."/>
            <person name="Liu X."/>
            <person name="Cao Q."/>
            <person name="Hui J.H.L."/>
            <person name="Sookrung N."/>
            <person name="Leung T.F."/>
            <person name="Tungtrongchitr A."/>
            <person name="Tsui S.K.W."/>
        </authorList>
    </citation>
    <scope>NUCLEOTIDE SEQUENCE [LARGE SCALE GENOMIC DNA]</scope>
    <source>
        <strain evidence="1">PWHHKU_190912</strain>
    </source>
</reference>
<gene>
    <name evidence="1" type="ORF">ANN_25063</name>
</gene>
<evidence type="ECO:0000313" key="2">
    <source>
        <dbReference type="Proteomes" id="UP001148838"/>
    </source>
</evidence>
<proteinExistence type="predicted"/>
<organism evidence="1 2">
    <name type="scientific">Periplaneta americana</name>
    <name type="common">American cockroach</name>
    <name type="synonym">Blatta americana</name>
    <dbReference type="NCBI Taxonomy" id="6978"/>
    <lineage>
        <taxon>Eukaryota</taxon>
        <taxon>Metazoa</taxon>
        <taxon>Ecdysozoa</taxon>
        <taxon>Arthropoda</taxon>
        <taxon>Hexapoda</taxon>
        <taxon>Insecta</taxon>
        <taxon>Pterygota</taxon>
        <taxon>Neoptera</taxon>
        <taxon>Polyneoptera</taxon>
        <taxon>Dictyoptera</taxon>
        <taxon>Blattodea</taxon>
        <taxon>Blattoidea</taxon>
        <taxon>Blattidae</taxon>
        <taxon>Blattinae</taxon>
        <taxon>Periplaneta</taxon>
    </lineage>
</organism>
<name>A0ABQ8S0X9_PERAM</name>
<accession>A0ABQ8S0X9</accession>
<comment type="caution">
    <text evidence="1">The sequence shown here is derived from an EMBL/GenBank/DDBJ whole genome shotgun (WGS) entry which is preliminary data.</text>
</comment>
<keyword evidence="2" id="KW-1185">Reference proteome</keyword>
<sequence>MAGLCEGGNEPPGSLKAIFHLESGFCVERITLVGRKEFGKMPNILSGQLLSSNPESEKRKKENISKEEKGNTLQFVFFSVFHGFHNAGLAVSHPPLAALSTDHLAALTSQPEKMRCGVSSRALLHRNGTIPLMN</sequence>
<dbReference type="Proteomes" id="UP001148838">
    <property type="component" value="Unassembled WGS sequence"/>
</dbReference>
<evidence type="ECO:0000313" key="1">
    <source>
        <dbReference type="EMBL" id="KAJ4427440.1"/>
    </source>
</evidence>
<protein>
    <submittedName>
        <fullName evidence="1">Uncharacterized protein</fullName>
    </submittedName>
</protein>
<dbReference type="EMBL" id="JAJSOF020000038">
    <property type="protein sequence ID" value="KAJ4427440.1"/>
    <property type="molecule type" value="Genomic_DNA"/>
</dbReference>